<comment type="pathway">
    <text evidence="1">Amino-acid biosynthesis; L-tryptophan biosynthesis; L-tryptophan from chorismate: step 3/5.</text>
</comment>
<dbReference type="SUPFAM" id="SSF51366">
    <property type="entry name" value="Ribulose-phoshate binding barrel"/>
    <property type="match status" value="1"/>
</dbReference>
<organism evidence="10 11">
    <name type="scientific">Eeniella nana</name>
    <name type="common">Yeast</name>
    <name type="synonym">Brettanomyces nanus</name>
    <dbReference type="NCBI Taxonomy" id="13502"/>
    <lineage>
        <taxon>Eukaryota</taxon>
        <taxon>Fungi</taxon>
        <taxon>Dikarya</taxon>
        <taxon>Ascomycota</taxon>
        <taxon>Saccharomycotina</taxon>
        <taxon>Pichiomycetes</taxon>
        <taxon>Pichiales</taxon>
        <taxon>Pichiaceae</taxon>
        <taxon>Brettanomyces</taxon>
    </lineage>
</organism>
<evidence type="ECO:0000256" key="6">
    <source>
        <dbReference type="ARBA" id="ARBA00022822"/>
    </source>
</evidence>
<evidence type="ECO:0000256" key="5">
    <source>
        <dbReference type="ARBA" id="ARBA00022605"/>
    </source>
</evidence>
<dbReference type="HAMAP" id="MF_00135">
    <property type="entry name" value="PRAI"/>
    <property type="match status" value="1"/>
</dbReference>
<gene>
    <name evidence="10" type="ORF">FOA43_001120</name>
</gene>
<dbReference type="InterPro" id="IPR013785">
    <property type="entry name" value="Aldolase_TIM"/>
</dbReference>
<comment type="similarity">
    <text evidence="2">Belongs to the TrpF family.</text>
</comment>
<dbReference type="PANTHER" id="PTHR42894">
    <property type="entry name" value="N-(5'-PHOSPHORIBOSYL)ANTHRANILATE ISOMERASE"/>
    <property type="match status" value="1"/>
</dbReference>
<accession>A0A875RXL6</accession>
<dbReference type="Gene3D" id="3.20.20.70">
    <property type="entry name" value="Aldolase class I"/>
    <property type="match status" value="1"/>
</dbReference>
<dbReference type="GeneID" id="62194521"/>
<keyword evidence="8" id="KW-0413">Isomerase</keyword>
<dbReference type="EMBL" id="CP064812">
    <property type="protein sequence ID" value="QPG73806.1"/>
    <property type="molecule type" value="Genomic_DNA"/>
</dbReference>
<dbReference type="GO" id="GO:0000162">
    <property type="term" value="P:L-tryptophan biosynthetic process"/>
    <property type="evidence" value="ECO:0007669"/>
    <property type="project" value="UniProtKB-UniPathway"/>
</dbReference>
<keyword evidence="11" id="KW-1185">Reference proteome</keyword>
<dbReference type="PANTHER" id="PTHR42894:SF1">
    <property type="entry name" value="N-(5'-PHOSPHORIBOSYL)ANTHRANILATE ISOMERASE"/>
    <property type="match status" value="1"/>
</dbReference>
<evidence type="ECO:0000259" key="9">
    <source>
        <dbReference type="Pfam" id="PF00697"/>
    </source>
</evidence>
<dbReference type="GO" id="GO:0004640">
    <property type="term" value="F:phosphoribosylanthranilate isomerase activity"/>
    <property type="evidence" value="ECO:0007669"/>
    <property type="project" value="UniProtKB-EC"/>
</dbReference>
<dbReference type="InterPro" id="IPR011060">
    <property type="entry name" value="RibuloseP-bd_barrel"/>
</dbReference>
<dbReference type="InterPro" id="IPR044643">
    <property type="entry name" value="TrpF_fam"/>
</dbReference>
<reference evidence="10" key="1">
    <citation type="submission" date="2020-10" db="EMBL/GenBank/DDBJ databases">
        <authorList>
            <person name="Roach M.J.R."/>
        </authorList>
    </citation>
    <scope>NUCLEOTIDE SEQUENCE</scope>
    <source>
        <strain evidence="10">CBS 1945</strain>
    </source>
</reference>
<keyword evidence="7" id="KW-0057">Aromatic amino acid biosynthesis</keyword>
<evidence type="ECO:0000313" key="11">
    <source>
        <dbReference type="Proteomes" id="UP000662931"/>
    </source>
</evidence>
<dbReference type="Proteomes" id="UP000662931">
    <property type="component" value="Chromosome 1"/>
</dbReference>
<evidence type="ECO:0000256" key="2">
    <source>
        <dbReference type="ARBA" id="ARBA00007571"/>
    </source>
</evidence>
<name>A0A875RXL6_EENNA</name>
<evidence type="ECO:0000256" key="3">
    <source>
        <dbReference type="ARBA" id="ARBA00012572"/>
    </source>
</evidence>
<dbReference type="CDD" id="cd00405">
    <property type="entry name" value="PRAI"/>
    <property type="match status" value="1"/>
</dbReference>
<dbReference type="EC" id="5.3.1.24" evidence="3"/>
<dbReference type="Pfam" id="PF00697">
    <property type="entry name" value="PRAI"/>
    <property type="match status" value="1"/>
</dbReference>
<feature type="domain" description="N-(5'phosphoribosyl) anthranilate isomerase (PRAI)" evidence="9">
    <location>
        <begin position="75"/>
        <end position="237"/>
    </location>
</feature>
<evidence type="ECO:0000256" key="1">
    <source>
        <dbReference type="ARBA" id="ARBA00004664"/>
    </source>
</evidence>
<keyword evidence="6" id="KW-0822">Tryptophan biosynthesis</keyword>
<evidence type="ECO:0000256" key="4">
    <source>
        <dbReference type="ARBA" id="ARBA00022272"/>
    </source>
</evidence>
<proteinExistence type="inferred from homology"/>
<evidence type="ECO:0000313" key="10">
    <source>
        <dbReference type="EMBL" id="QPG73806.1"/>
    </source>
</evidence>
<dbReference type="RefSeq" id="XP_038777371.1">
    <property type="nucleotide sequence ID" value="XM_038921443.1"/>
</dbReference>
<dbReference type="KEGG" id="bnn:FOA43_001120"/>
<dbReference type="UniPathway" id="UPA00035">
    <property type="reaction ID" value="UER00042"/>
</dbReference>
<dbReference type="AlphaFoldDB" id="A0A875RXL6"/>
<dbReference type="InterPro" id="IPR001240">
    <property type="entry name" value="PRAI_dom"/>
</dbReference>
<sequence>MVNKVAKICGLKDQEAARVAIDSGANLVGVILVPGRKRTVDADQAMQIAQLCQDRRQKLDRVHQTSKELLKIARESKLTGSNWFDYCAQLIIENGPFLVGVFRNQSLKEVIEISHRLNLDFVQLHGSEDIEEYASAIDLPVIARFVLQSDNIELAVETHRHFLTLLDSEVGGEGHLINWTNASEFYSKLDGRFILAGGLTPENVGRAVNVDGCVGVDVSGGVETQGVKDPKKIQRFLTIVKNII</sequence>
<keyword evidence="5" id="KW-0028">Amino-acid biosynthesis</keyword>
<dbReference type="OrthoDB" id="524799at2759"/>
<protein>
    <recommendedName>
        <fullName evidence="4">N-(5'-phosphoribosyl)anthranilate isomerase</fullName>
        <ecNumber evidence="3">5.3.1.24</ecNumber>
    </recommendedName>
</protein>
<evidence type="ECO:0000256" key="8">
    <source>
        <dbReference type="ARBA" id="ARBA00023235"/>
    </source>
</evidence>
<evidence type="ECO:0000256" key="7">
    <source>
        <dbReference type="ARBA" id="ARBA00023141"/>
    </source>
</evidence>